<organism evidence="2 3">
    <name type="scientific">Candidatus Gottesmanbacteria bacterium RIFOXYB1_FULL_47_11</name>
    <dbReference type="NCBI Taxonomy" id="1798401"/>
    <lineage>
        <taxon>Bacteria</taxon>
        <taxon>Candidatus Gottesmaniibacteriota</taxon>
    </lineage>
</organism>
<dbReference type="InterPro" id="IPR043715">
    <property type="entry name" value="DUF5656"/>
</dbReference>
<dbReference type="Pfam" id="PF18900">
    <property type="entry name" value="DUF5656"/>
    <property type="match status" value="1"/>
</dbReference>
<accession>A0A1F6BFZ5</accession>
<sequence length="279" mass="31607">MKISIFARVKKWLFLWSRRPWLPKRQQFVLATVALSAGLLLTQLVSLDLRYPLVFVLAIAAYGLSAFVLRDDLHSIEWLTLLALPTLFTAAVAMFYFLLPVRWLTRLPVAVLYGVGMYALLLTENIYSVAAERTIALLRAAHSVGFLLTLLTYFLLTQTVLAFRFYPVINAILIGLVSFVLVLQSLWAMELTSRVSRRVRDISAAVTLFLINVVWIFSFFPTTGTIKALLFTTFFYSSVGIAQQYLVEKLYKKTLIDFTSVVIIVFCIALIATNWRGNG</sequence>
<feature type="transmembrane region" description="Helical" evidence="1">
    <location>
        <begin position="168"/>
        <end position="189"/>
    </location>
</feature>
<gene>
    <name evidence="2" type="ORF">A2363_03635</name>
</gene>
<name>A0A1F6BFZ5_9BACT</name>
<evidence type="ECO:0000256" key="1">
    <source>
        <dbReference type="SAM" id="Phobius"/>
    </source>
</evidence>
<feature type="transmembrane region" description="Helical" evidence="1">
    <location>
        <begin position="135"/>
        <end position="156"/>
    </location>
</feature>
<comment type="caution">
    <text evidence="2">The sequence shown here is derived from an EMBL/GenBank/DDBJ whole genome shotgun (WGS) entry which is preliminary data.</text>
</comment>
<feature type="transmembrane region" description="Helical" evidence="1">
    <location>
        <begin position="51"/>
        <end position="69"/>
    </location>
</feature>
<dbReference type="STRING" id="1798401.A2363_03635"/>
<keyword evidence="1" id="KW-1133">Transmembrane helix</keyword>
<evidence type="ECO:0000313" key="2">
    <source>
        <dbReference type="EMBL" id="OGG35788.1"/>
    </source>
</evidence>
<feature type="transmembrane region" description="Helical" evidence="1">
    <location>
        <begin position="103"/>
        <end position="123"/>
    </location>
</feature>
<evidence type="ECO:0000313" key="3">
    <source>
        <dbReference type="Proteomes" id="UP000176186"/>
    </source>
</evidence>
<dbReference type="EMBL" id="MFKE01000005">
    <property type="protein sequence ID" value="OGG35788.1"/>
    <property type="molecule type" value="Genomic_DNA"/>
</dbReference>
<dbReference type="Proteomes" id="UP000176186">
    <property type="component" value="Unassembled WGS sequence"/>
</dbReference>
<protein>
    <submittedName>
        <fullName evidence="2">Uncharacterized protein</fullName>
    </submittedName>
</protein>
<feature type="transmembrane region" description="Helical" evidence="1">
    <location>
        <begin position="76"/>
        <end position="97"/>
    </location>
</feature>
<proteinExistence type="predicted"/>
<keyword evidence="1" id="KW-0812">Transmembrane</keyword>
<feature type="transmembrane region" description="Helical" evidence="1">
    <location>
        <begin position="28"/>
        <end position="45"/>
    </location>
</feature>
<feature type="transmembrane region" description="Helical" evidence="1">
    <location>
        <begin position="201"/>
        <end position="220"/>
    </location>
</feature>
<feature type="transmembrane region" description="Helical" evidence="1">
    <location>
        <begin position="254"/>
        <end position="275"/>
    </location>
</feature>
<dbReference type="AlphaFoldDB" id="A0A1F6BFZ5"/>
<reference evidence="2 3" key="1">
    <citation type="journal article" date="2016" name="Nat. Commun.">
        <title>Thousands of microbial genomes shed light on interconnected biogeochemical processes in an aquifer system.</title>
        <authorList>
            <person name="Anantharaman K."/>
            <person name="Brown C.T."/>
            <person name="Hug L.A."/>
            <person name="Sharon I."/>
            <person name="Castelle C.J."/>
            <person name="Probst A.J."/>
            <person name="Thomas B.C."/>
            <person name="Singh A."/>
            <person name="Wilkins M.J."/>
            <person name="Karaoz U."/>
            <person name="Brodie E.L."/>
            <person name="Williams K.H."/>
            <person name="Hubbard S.S."/>
            <person name="Banfield J.F."/>
        </authorList>
    </citation>
    <scope>NUCLEOTIDE SEQUENCE [LARGE SCALE GENOMIC DNA]</scope>
</reference>
<keyword evidence="1" id="KW-0472">Membrane</keyword>